<protein>
    <recommendedName>
        <fullName evidence="8">Translation factor GUF1 homolog, mitochondrial</fullName>
        <ecNumber evidence="8">3.6.5.n1</ecNumber>
    </recommendedName>
    <alternativeName>
        <fullName evidence="8">Elongation factor 4 homolog</fullName>
        <shortName evidence="8">EF-4</shortName>
    </alternativeName>
    <alternativeName>
        <fullName evidence="8">GTPase GUF1 homolog</fullName>
    </alternativeName>
    <alternativeName>
        <fullName evidence="8">Ribosomal back-translocase</fullName>
    </alternativeName>
</protein>
<comment type="similarity">
    <text evidence="1">Belongs to the TRAFAC class translation factor GTPase superfamily. Classic translation factor GTPase family. LepA subfamily.</text>
</comment>
<reference evidence="11 12" key="1">
    <citation type="journal article" date="2017" name="BMC Genomics">
        <title>Whole-genome assembly of Babesia ovata and comparative genomics between closely related pathogens.</title>
        <authorList>
            <person name="Yamagishi J."/>
            <person name="Asada M."/>
            <person name="Hakimi H."/>
            <person name="Tanaka T.Q."/>
            <person name="Sugimoto C."/>
            <person name="Kawazu S."/>
        </authorList>
    </citation>
    <scope>NUCLEOTIDE SEQUENCE [LARGE SCALE GENOMIC DNA]</scope>
    <source>
        <strain evidence="11 12">Miyake</strain>
    </source>
</reference>
<dbReference type="EC" id="3.6.5.n1" evidence="8"/>
<comment type="catalytic activity">
    <reaction evidence="8">
        <text>GTP + H2O = GDP + phosphate + H(+)</text>
        <dbReference type="Rhea" id="RHEA:19669"/>
        <dbReference type="ChEBI" id="CHEBI:15377"/>
        <dbReference type="ChEBI" id="CHEBI:15378"/>
        <dbReference type="ChEBI" id="CHEBI:37565"/>
        <dbReference type="ChEBI" id="CHEBI:43474"/>
        <dbReference type="ChEBI" id="CHEBI:58189"/>
        <dbReference type="EC" id="3.6.5.n1"/>
    </reaction>
</comment>
<feature type="region of interest" description="Disordered" evidence="9">
    <location>
        <begin position="71"/>
        <end position="93"/>
    </location>
</feature>
<dbReference type="SUPFAM" id="SSF50447">
    <property type="entry name" value="Translation proteins"/>
    <property type="match status" value="1"/>
</dbReference>
<keyword evidence="7 8" id="KW-0342">GTP-binding</keyword>
<sequence length="742" mass="81309">MVICLGCAAAASFHRNFTIAASAQTTGQNGYSYRNEIGLAFVLSGHEPASSRRKAISGPYDRPSVLYAGPTEDIAGGPGAPHEADQVEEPAPEEYSGSRMRNFCIIAHVDHGKSTLADRFLELTKAVQAHEIQEQYLDNMEIERERGITIKLQSALINYTYPKDGKTYKLNLIDTPGHIDFNHEARRSIAACEGALLVVDGTKGIQAQTVTTSMIAIEKGLKLIPIVNKIDVEFCDYDATAADLKSLFNFTEDEILMASAKEGFGITDILDAVVERVPPPKIDTEKPFRALVFDSQYDPHRGVVSYVRVVDGSAKKLDEVVFMGHDLEAKVTAVGVMVPDLREREQLRSGEVGWFCSNTKDPSKVAVGDTVVLKSAAKNGDVEPIVAFEAAKPSVFAGLYPCDGTDYLQLSAALDKLKLNDHSLVFEASESSIAGHGFMCGFNGLLHLDVTVQRLQREHDVGVVVTSPSVPYRCHLKHGKQVVVSDAAHWPDDGLVKLAEEPWTNVTVRVPGDCQRKVMSLLHQMRGEFKTKTEFAGGKSIVLEYAVPMIEIISTFFDNLKSITNGFGSFDYEGTIYREIDLCKIRVIINGEEAPGLAMILAKDKAYNSGKLLVETLREVIPPKQFKIHLQAAIGKRVIASVSIPAMRKNVTERCSGGDPSRKKKLLDNQAKVRHATRDALTASGEEVHGRGRQRVDPDRCVQGGAKGTEMSACPDICQYRKSYTRTLSVCVIMALMPMCDD</sequence>
<evidence type="ECO:0000256" key="2">
    <source>
        <dbReference type="ARBA" id="ARBA00022741"/>
    </source>
</evidence>
<dbReference type="Gene3D" id="3.30.70.870">
    <property type="entry name" value="Elongation Factor G (Translational Gtpase), domain 3"/>
    <property type="match status" value="1"/>
</dbReference>
<dbReference type="Gene3D" id="3.30.70.240">
    <property type="match status" value="1"/>
</dbReference>
<keyword evidence="5 8" id="KW-0648">Protein biosynthesis</keyword>
<evidence type="ECO:0000256" key="1">
    <source>
        <dbReference type="ARBA" id="ARBA00005454"/>
    </source>
</evidence>
<dbReference type="InterPro" id="IPR035647">
    <property type="entry name" value="EFG_III/V"/>
</dbReference>
<dbReference type="Pfam" id="PF22042">
    <property type="entry name" value="EF-G_D2"/>
    <property type="match status" value="1"/>
</dbReference>
<dbReference type="Proteomes" id="UP000236319">
    <property type="component" value="Unassembled WGS sequence"/>
</dbReference>
<dbReference type="PROSITE" id="PS00301">
    <property type="entry name" value="G_TR_1"/>
    <property type="match status" value="1"/>
</dbReference>
<dbReference type="CDD" id="cd03699">
    <property type="entry name" value="EF4_II"/>
    <property type="match status" value="1"/>
</dbReference>
<keyword evidence="8" id="KW-0472">Membrane</keyword>
<comment type="similarity">
    <text evidence="8">Belongs to the GTP-binding elongation factor family. LepA subfamily.</text>
</comment>
<dbReference type="SUPFAM" id="SSF54980">
    <property type="entry name" value="EF-G C-terminal domain-like"/>
    <property type="match status" value="2"/>
</dbReference>
<dbReference type="InterPro" id="IPR006297">
    <property type="entry name" value="EF-4"/>
</dbReference>
<evidence type="ECO:0000256" key="7">
    <source>
        <dbReference type="ARBA" id="ARBA00023134"/>
    </source>
</evidence>
<dbReference type="OrthoDB" id="1074at2759"/>
<dbReference type="Gene3D" id="3.40.50.300">
    <property type="entry name" value="P-loop containing nucleotide triphosphate hydrolases"/>
    <property type="match status" value="1"/>
</dbReference>
<dbReference type="Pfam" id="PF00009">
    <property type="entry name" value="GTP_EFTU"/>
    <property type="match status" value="1"/>
</dbReference>
<evidence type="ECO:0000256" key="6">
    <source>
        <dbReference type="ARBA" id="ARBA00023128"/>
    </source>
</evidence>
<evidence type="ECO:0000256" key="4">
    <source>
        <dbReference type="ARBA" id="ARBA00022801"/>
    </source>
</evidence>
<dbReference type="InterPro" id="IPR031157">
    <property type="entry name" value="G_TR_CS"/>
</dbReference>
<evidence type="ECO:0000256" key="8">
    <source>
        <dbReference type="HAMAP-Rule" id="MF_03137"/>
    </source>
</evidence>
<dbReference type="SUPFAM" id="SSF52540">
    <property type="entry name" value="P-loop containing nucleoside triphosphate hydrolases"/>
    <property type="match status" value="1"/>
</dbReference>
<dbReference type="InterPro" id="IPR013842">
    <property type="entry name" value="LepA_CTD"/>
</dbReference>
<dbReference type="Pfam" id="PF06421">
    <property type="entry name" value="LepA_C"/>
    <property type="match status" value="1"/>
</dbReference>
<evidence type="ECO:0000313" key="12">
    <source>
        <dbReference type="Proteomes" id="UP000236319"/>
    </source>
</evidence>
<keyword evidence="12" id="KW-1185">Reference proteome</keyword>
<dbReference type="CDD" id="cd01890">
    <property type="entry name" value="LepA"/>
    <property type="match status" value="1"/>
</dbReference>
<comment type="subcellular location">
    <subcellularLocation>
        <location evidence="8">Mitochondrion inner membrane</location>
        <topology evidence="8">Peripheral membrane protein</topology>
        <orientation evidence="8">Matrix side</orientation>
    </subcellularLocation>
</comment>
<dbReference type="InterPro" id="IPR053905">
    <property type="entry name" value="EF-G-like_DII"/>
</dbReference>
<keyword evidence="6 8" id="KW-0496">Mitochondrion</keyword>
<dbReference type="InterPro" id="IPR038363">
    <property type="entry name" value="LepA_C_sf"/>
</dbReference>
<dbReference type="FunFam" id="3.40.50.300:FF:000078">
    <property type="entry name" value="Elongation factor 4"/>
    <property type="match status" value="1"/>
</dbReference>
<gene>
    <name evidence="11" type="ORF">BOVATA_040700</name>
</gene>
<dbReference type="Gene3D" id="3.30.70.2570">
    <property type="entry name" value="Elongation factor 4, C-terminal domain"/>
    <property type="match status" value="1"/>
</dbReference>
<dbReference type="GO" id="GO:0003924">
    <property type="term" value="F:GTPase activity"/>
    <property type="evidence" value="ECO:0007669"/>
    <property type="project" value="UniProtKB-UniRule"/>
</dbReference>
<organism evidence="11 12">
    <name type="scientific">Babesia ovata</name>
    <dbReference type="NCBI Taxonomy" id="189622"/>
    <lineage>
        <taxon>Eukaryota</taxon>
        <taxon>Sar</taxon>
        <taxon>Alveolata</taxon>
        <taxon>Apicomplexa</taxon>
        <taxon>Aconoidasida</taxon>
        <taxon>Piroplasmida</taxon>
        <taxon>Babesiidae</taxon>
        <taxon>Babesia</taxon>
    </lineage>
</organism>
<dbReference type="Gene3D" id="2.40.30.10">
    <property type="entry name" value="Translation factors"/>
    <property type="match status" value="1"/>
</dbReference>
<dbReference type="GeneID" id="39876347"/>
<dbReference type="EMBL" id="BDSA01000005">
    <property type="protein sequence ID" value="GBE62577.1"/>
    <property type="molecule type" value="Genomic_DNA"/>
</dbReference>
<dbReference type="InterPro" id="IPR000640">
    <property type="entry name" value="EFG_V-like"/>
</dbReference>
<keyword evidence="4 8" id="KW-0378">Hydrolase</keyword>
<dbReference type="InterPro" id="IPR005225">
    <property type="entry name" value="Small_GTP-bd"/>
</dbReference>
<name>A0A2H6KHV3_9APIC</name>
<accession>A0A2H6KHV3</accession>
<dbReference type="InterPro" id="IPR009000">
    <property type="entry name" value="Transl_B-barrel_sf"/>
</dbReference>
<evidence type="ECO:0000313" key="11">
    <source>
        <dbReference type="EMBL" id="GBE62577.1"/>
    </source>
</evidence>
<dbReference type="GO" id="GO:0005743">
    <property type="term" value="C:mitochondrial inner membrane"/>
    <property type="evidence" value="ECO:0007669"/>
    <property type="project" value="UniProtKB-SubCell"/>
</dbReference>
<dbReference type="NCBIfam" id="TIGR00231">
    <property type="entry name" value="small_GTP"/>
    <property type="match status" value="1"/>
</dbReference>
<dbReference type="InterPro" id="IPR027417">
    <property type="entry name" value="P-loop_NTPase"/>
</dbReference>
<dbReference type="GO" id="GO:0045727">
    <property type="term" value="P:positive regulation of translation"/>
    <property type="evidence" value="ECO:0007669"/>
    <property type="project" value="UniProtKB-UniRule"/>
</dbReference>
<feature type="binding site" evidence="8">
    <location>
        <begin position="107"/>
        <end position="114"/>
    </location>
    <ligand>
        <name>GTP</name>
        <dbReference type="ChEBI" id="CHEBI:37565"/>
    </ligand>
</feature>
<keyword evidence="11" id="KW-0251">Elongation factor</keyword>
<dbReference type="GO" id="GO:0005525">
    <property type="term" value="F:GTP binding"/>
    <property type="evidence" value="ECO:0007669"/>
    <property type="project" value="UniProtKB-UniRule"/>
</dbReference>
<keyword evidence="3 8" id="KW-0999">Mitochondrion inner membrane</keyword>
<proteinExistence type="inferred from homology"/>
<feature type="region of interest" description="Disordered" evidence="9">
    <location>
        <begin position="679"/>
        <end position="707"/>
    </location>
</feature>
<dbReference type="RefSeq" id="XP_028868820.1">
    <property type="nucleotide sequence ID" value="XM_029012987.1"/>
</dbReference>
<dbReference type="HAMAP" id="MF_00071">
    <property type="entry name" value="LepA"/>
    <property type="match status" value="1"/>
</dbReference>
<dbReference type="VEuPathDB" id="PiroplasmaDB:BOVATA_040700"/>
<feature type="compositionally biased region" description="Basic and acidic residues" evidence="9">
    <location>
        <begin position="686"/>
        <end position="700"/>
    </location>
</feature>
<dbReference type="PANTHER" id="PTHR43512:SF4">
    <property type="entry name" value="TRANSLATION FACTOR GUF1 HOMOLOG, CHLOROPLASTIC"/>
    <property type="match status" value="1"/>
</dbReference>
<dbReference type="NCBIfam" id="TIGR01393">
    <property type="entry name" value="lepA"/>
    <property type="match status" value="1"/>
</dbReference>
<dbReference type="PRINTS" id="PR00315">
    <property type="entry name" value="ELONGATNFCT"/>
</dbReference>
<feature type="binding site" evidence="8">
    <location>
        <begin position="228"/>
        <end position="231"/>
    </location>
    <ligand>
        <name>GTP</name>
        <dbReference type="ChEBI" id="CHEBI:37565"/>
    </ligand>
</feature>
<dbReference type="FunFam" id="2.40.30.10:FF:000015">
    <property type="entry name" value="Translation factor GUF1, mitochondrial"/>
    <property type="match status" value="1"/>
</dbReference>
<dbReference type="GO" id="GO:0003746">
    <property type="term" value="F:translation elongation factor activity"/>
    <property type="evidence" value="ECO:0007669"/>
    <property type="project" value="UniProtKB-KW"/>
</dbReference>
<dbReference type="InterPro" id="IPR000795">
    <property type="entry name" value="T_Tr_GTP-bd_dom"/>
</dbReference>
<comment type="function">
    <text evidence="8">Promotes mitochondrial protein synthesis. May act as a fidelity factor of the translation reaction, by catalyzing a one-codon backward translocation of tRNAs on improperly translocated ribosomes. Binds to mitochondrial ribosomes in a GTP-dependent manner.</text>
</comment>
<evidence type="ECO:0000256" key="5">
    <source>
        <dbReference type="ARBA" id="ARBA00022917"/>
    </source>
</evidence>
<dbReference type="Pfam" id="PF00679">
    <property type="entry name" value="EFG_C"/>
    <property type="match status" value="1"/>
</dbReference>
<evidence type="ECO:0000256" key="3">
    <source>
        <dbReference type="ARBA" id="ARBA00022792"/>
    </source>
</evidence>
<feature type="domain" description="Tr-type G" evidence="10">
    <location>
        <begin position="98"/>
        <end position="281"/>
    </location>
</feature>
<dbReference type="GO" id="GO:0043022">
    <property type="term" value="F:ribosome binding"/>
    <property type="evidence" value="ECO:0007669"/>
    <property type="project" value="UniProtKB-UniRule"/>
</dbReference>
<evidence type="ECO:0000259" key="10">
    <source>
        <dbReference type="PROSITE" id="PS51722"/>
    </source>
</evidence>
<dbReference type="AlphaFoldDB" id="A0A2H6KHV3"/>
<dbReference type="GO" id="GO:0005759">
    <property type="term" value="C:mitochondrial matrix"/>
    <property type="evidence" value="ECO:0007669"/>
    <property type="project" value="UniProtKB-UniRule"/>
</dbReference>
<feature type="binding site" evidence="8">
    <location>
        <begin position="174"/>
        <end position="178"/>
    </location>
    <ligand>
        <name>GTP</name>
        <dbReference type="ChEBI" id="CHEBI:37565"/>
    </ligand>
</feature>
<dbReference type="PROSITE" id="PS51722">
    <property type="entry name" value="G_TR_2"/>
    <property type="match status" value="1"/>
</dbReference>
<dbReference type="PANTHER" id="PTHR43512">
    <property type="entry name" value="TRANSLATION FACTOR GUF1-RELATED"/>
    <property type="match status" value="1"/>
</dbReference>
<comment type="caution">
    <text evidence="11">The sequence shown here is derived from an EMBL/GenBank/DDBJ whole genome shotgun (WGS) entry which is preliminary data.</text>
</comment>
<evidence type="ECO:0000256" key="9">
    <source>
        <dbReference type="SAM" id="MobiDB-lite"/>
    </source>
</evidence>
<keyword evidence="2 8" id="KW-0547">Nucleotide-binding</keyword>